<evidence type="ECO:0000313" key="2">
    <source>
        <dbReference type="EMBL" id="RSH81118.1"/>
    </source>
</evidence>
<feature type="region of interest" description="Disordered" evidence="1">
    <location>
        <begin position="142"/>
        <end position="184"/>
    </location>
</feature>
<accession>A0A427XQP6</accession>
<comment type="caution">
    <text evidence="2">The sequence shown here is derived from an EMBL/GenBank/DDBJ whole genome shotgun (WGS) entry which is preliminary data.</text>
</comment>
<dbReference type="RefSeq" id="XP_028475837.1">
    <property type="nucleotide sequence ID" value="XM_028623863.1"/>
</dbReference>
<dbReference type="GeneID" id="39593095"/>
<proteinExistence type="predicted"/>
<dbReference type="Proteomes" id="UP000279236">
    <property type="component" value="Unassembled WGS sequence"/>
</dbReference>
<sequence length="184" mass="19358">MQVNCCGDLADTAARLGTMAIIATHTPQVYPVFRLIPGPHNNIGQLHLLVNSVNTDYLADLDVVEVADFHSTCTHLPHQAHSTTTTTTMNSTSTVVSTAGPSAPMPIALPPQRGRTSALPTHPCPHVADLFYSVYNAVRGVPTRSDRSPSPGLATSPPSSSGSSLSSSPTSQSEVFKALTNSRQ</sequence>
<feature type="compositionally biased region" description="Low complexity" evidence="1">
    <location>
        <begin position="148"/>
        <end position="173"/>
    </location>
</feature>
<evidence type="ECO:0000256" key="1">
    <source>
        <dbReference type="SAM" id="MobiDB-lite"/>
    </source>
</evidence>
<reference evidence="2 3" key="1">
    <citation type="submission" date="2018-11" db="EMBL/GenBank/DDBJ databases">
        <title>Genome sequence of Apiotrichum porosum DSM 27194.</title>
        <authorList>
            <person name="Aliyu H."/>
            <person name="Gorte O."/>
            <person name="Ochsenreither K."/>
        </authorList>
    </citation>
    <scope>NUCLEOTIDE SEQUENCE [LARGE SCALE GENOMIC DNA]</scope>
    <source>
        <strain evidence="2 3">DSM 27194</strain>
    </source>
</reference>
<dbReference type="AlphaFoldDB" id="A0A427XQP6"/>
<name>A0A427XQP6_9TREE</name>
<feature type="region of interest" description="Disordered" evidence="1">
    <location>
        <begin position="82"/>
        <end position="102"/>
    </location>
</feature>
<organism evidence="2 3">
    <name type="scientific">Apiotrichum porosum</name>
    <dbReference type="NCBI Taxonomy" id="105984"/>
    <lineage>
        <taxon>Eukaryota</taxon>
        <taxon>Fungi</taxon>
        <taxon>Dikarya</taxon>
        <taxon>Basidiomycota</taxon>
        <taxon>Agaricomycotina</taxon>
        <taxon>Tremellomycetes</taxon>
        <taxon>Trichosporonales</taxon>
        <taxon>Trichosporonaceae</taxon>
        <taxon>Apiotrichum</taxon>
    </lineage>
</organism>
<keyword evidence="3" id="KW-1185">Reference proteome</keyword>
<dbReference type="EMBL" id="RSCE01000007">
    <property type="protein sequence ID" value="RSH81118.1"/>
    <property type="molecule type" value="Genomic_DNA"/>
</dbReference>
<evidence type="ECO:0000313" key="3">
    <source>
        <dbReference type="Proteomes" id="UP000279236"/>
    </source>
</evidence>
<protein>
    <submittedName>
        <fullName evidence="2">Uncharacterized protein</fullName>
    </submittedName>
</protein>
<gene>
    <name evidence="2" type="ORF">EHS24_008552</name>
</gene>
<feature type="compositionally biased region" description="Low complexity" evidence="1">
    <location>
        <begin position="82"/>
        <end position="98"/>
    </location>
</feature>